<keyword evidence="3" id="KW-1185">Reference proteome</keyword>
<evidence type="ECO:0000313" key="2">
    <source>
        <dbReference type="EMBL" id="KAF7633920.1"/>
    </source>
</evidence>
<accession>A0A8S9ZL03</accession>
<reference evidence="2" key="1">
    <citation type="journal article" date="2020" name="Ecol. Evol.">
        <title>Genome structure and content of the rice root-knot nematode (Meloidogyne graminicola).</title>
        <authorList>
            <person name="Phan N.T."/>
            <person name="Danchin E.G.J."/>
            <person name="Klopp C."/>
            <person name="Perfus-Barbeoch L."/>
            <person name="Kozlowski D.K."/>
            <person name="Koutsovoulos G.D."/>
            <person name="Lopez-Roques C."/>
            <person name="Bouchez O."/>
            <person name="Zahm M."/>
            <person name="Besnard G."/>
            <person name="Bellafiore S."/>
        </authorList>
    </citation>
    <scope>NUCLEOTIDE SEQUENCE</scope>
    <source>
        <strain evidence="2">VN-18</strain>
    </source>
</reference>
<organism evidence="2 3">
    <name type="scientific">Meloidogyne graminicola</name>
    <dbReference type="NCBI Taxonomy" id="189291"/>
    <lineage>
        <taxon>Eukaryota</taxon>
        <taxon>Metazoa</taxon>
        <taxon>Ecdysozoa</taxon>
        <taxon>Nematoda</taxon>
        <taxon>Chromadorea</taxon>
        <taxon>Rhabditida</taxon>
        <taxon>Tylenchina</taxon>
        <taxon>Tylenchomorpha</taxon>
        <taxon>Tylenchoidea</taxon>
        <taxon>Meloidogynidae</taxon>
        <taxon>Meloidogyninae</taxon>
        <taxon>Meloidogyne</taxon>
    </lineage>
</organism>
<dbReference type="EMBL" id="JABEBT010000067">
    <property type="protein sequence ID" value="KAF7633920.1"/>
    <property type="molecule type" value="Genomic_DNA"/>
</dbReference>
<gene>
    <name evidence="2" type="ORF">Mgra_00006658</name>
</gene>
<sequence>MDPMLINPLLDNHPCLVKCTVCGEEALSKVVRRPNIYFWVMFIVLFLPVLFSHPLSGSLIVTSTSTIIAQFVEYWLESRRIGEGMKEQKYK</sequence>
<keyword evidence="1" id="KW-0812">Transmembrane</keyword>
<dbReference type="Proteomes" id="UP000605970">
    <property type="component" value="Unassembled WGS sequence"/>
</dbReference>
<protein>
    <submittedName>
        <fullName evidence="2">Uncharacterized protein</fullName>
    </submittedName>
</protein>
<evidence type="ECO:0000256" key="1">
    <source>
        <dbReference type="SAM" id="Phobius"/>
    </source>
</evidence>
<keyword evidence="1" id="KW-1133">Transmembrane helix</keyword>
<comment type="caution">
    <text evidence="2">The sequence shown here is derived from an EMBL/GenBank/DDBJ whole genome shotgun (WGS) entry which is preliminary data.</text>
</comment>
<proteinExistence type="predicted"/>
<keyword evidence="1" id="KW-0472">Membrane</keyword>
<name>A0A8S9ZL03_9BILA</name>
<feature type="transmembrane region" description="Helical" evidence="1">
    <location>
        <begin position="36"/>
        <end position="53"/>
    </location>
</feature>
<dbReference type="AlphaFoldDB" id="A0A8S9ZL03"/>
<evidence type="ECO:0000313" key="3">
    <source>
        <dbReference type="Proteomes" id="UP000605970"/>
    </source>
</evidence>